<dbReference type="RefSeq" id="WP_295189419.1">
    <property type="nucleotide sequence ID" value="NZ_JAWJZA010000013.1"/>
</dbReference>
<dbReference type="CDD" id="cd02149">
    <property type="entry name" value="NfsB-like"/>
    <property type="match status" value="1"/>
</dbReference>
<dbReference type="InterPro" id="IPR029479">
    <property type="entry name" value="Nitroreductase"/>
</dbReference>
<accession>A0ABU3ZAL5</accession>
<proteinExistence type="inferred from homology"/>
<keyword evidence="5" id="KW-0521">NADP</keyword>
<evidence type="ECO:0000313" key="9">
    <source>
        <dbReference type="Proteomes" id="UP001272515"/>
    </source>
</evidence>
<dbReference type="EMBL" id="JAWJZB010000010">
    <property type="protein sequence ID" value="MDV5088964.1"/>
    <property type="molecule type" value="Genomic_DNA"/>
</dbReference>
<dbReference type="PANTHER" id="PTHR43673:SF2">
    <property type="entry name" value="NITROREDUCTASE"/>
    <property type="match status" value="1"/>
</dbReference>
<keyword evidence="4" id="KW-0288">FMN</keyword>
<keyword evidence="3" id="KW-0285">Flavoprotein</keyword>
<name>A0ABU3ZAL5_9FIRM</name>
<reference evidence="8 9" key="1">
    <citation type="submission" date="2023-10" db="EMBL/GenBank/DDBJ databases">
        <title>Veillonella sp. nov., isolated from a pig farm feces dump.</title>
        <authorList>
            <person name="Chang Y.-H."/>
        </authorList>
    </citation>
    <scope>NUCLEOTIDE SEQUENCE [LARGE SCALE GENOMIC DNA]</scope>
    <source>
        <strain evidence="8 9">YH-vei2233</strain>
    </source>
</reference>
<comment type="similarity">
    <text evidence="2">Belongs to the nitroreductase family.</text>
</comment>
<evidence type="ECO:0000256" key="5">
    <source>
        <dbReference type="ARBA" id="ARBA00022857"/>
    </source>
</evidence>
<dbReference type="InterPro" id="IPR033878">
    <property type="entry name" value="NfsB-like"/>
</dbReference>
<comment type="cofactor">
    <cofactor evidence="1">
        <name>FMN</name>
        <dbReference type="ChEBI" id="CHEBI:58210"/>
    </cofactor>
</comment>
<gene>
    <name evidence="8" type="ORF">RVY80_09015</name>
</gene>
<feature type="domain" description="Nitroreductase" evidence="7">
    <location>
        <begin position="15"/>
        <end position="181"/>
    </location>
</feature>
<sequence length="223" mass="25496">MTTTKQHILDVHNFRYACKQFDPTKEVSKEDFDTILEVGRLSPTSFGLEAYKILVLQDKELRCKIYPHAWGAQKSLEGASHIVVFLANKQADLRWGSDHMEHILRDIKQLPDDVYGFYQGAYTNFGENDFKTYESERATFDWACKQTYIVMANMLTAAAELGIDTCPIEGFVPAELNRILGDEAGLFDTNHYGISVMASFGYRAEEPHRGKARRPMDEVVLWK</sequence>
<evidence type="ECO:0000256" key="4">
    <source>
        <dbReference type="ARBA" id="ARBA00022643"/>
    </source>
</evidence>
<dbReference type="Proteomes" id="UP001272515">
    <property type="component" value="Unassembled WGS sequence"/>
</dbReference>
<keyword evidence="6" id="KW-0560">Oxidoreductase</keyword>
<dbReference type="PANTHER" id="PTHR43673">
    <property type="entry name" value="NAD(P)H NITROREDUCTASE YDGI-RELATED"/>
    <property type="match status" value="1"/>
</dbReference>
<evidence type="ECO:0000256" key="3">
    <source>
        <dbReference type="ARBA" id="ARBA00022630"/>
    </source>
</evidence>
<comment type="caution">
    <text evidence="8">The sequence shown here is derived from an EMBL/GenBank/DDBJ whole genome shotgun (WGS) entry which is preliminary data.</text>
</comment>
<protein>
    <submittedName>
        <fullName evidence="8">NAD(P)H-dependent oxidoreductase</fullName>
    </submittedName>
</protein>
<evidence type="ECO:0000313" key="8">
    <source>
        <dbReference type="EMBL" id="MDV5088964.1"/>
    </source>
</evidence>
<keyword evidence="9" id="KW-1185">Reference proteome</keyword>
<evidence type="ECO:0000256" key="2">
    <source>
        <dbReference type="ARBA" id="ARBA00007118"/>
    </source>
</evidence>
<dbReference type="InterPro" id="IPR000415">
    <property type="entry name" value="Nitroreductase-like"/>
</dbReference>
<dbReference type="Gene3D" id="3.40.109.10">
    <property type="entry name" value="NADH Oxidase"/>
    <property type="match status" value="1"/>
</dbReference>
<evidence type="ECO:0000256" key="1">
    <source>
        <dbReference type="ARBA" id="ARBA00001917"/>
    </source>
</evidence>
<evidence type="ECO:0000256" key="6">
    <source>
        <dbReference type="ARBA" id="ARBA00023002"/>
    </source>
</evidence>
<dbReference type="Pfam" id="PF00881">
    <property type="entry name" value="Nitroreductase"/>
    <property type="match status" value="1"/>
</dbReference>
<evidence type="ECO:0000259" key="7">
    <source>
        <dbReference type="Pfam" id="PF00881"/>
    </source>
</evidence>
<dbReference type="SUPFAM" id="SSF55469">
    <property type="entry name" value="FMN-dependent nitroreductase-like"/>
    <property type="match status" value="1"/>
</dbReference>
<organism evidence="8 9">
    <name type="scientific">Veillonella absiana</name>
    <dbReference type="NCBI Taxonomy" id="3079305"/>
    <lineage>
        <taxon>Bacteria</taxon>
        <taxon>Bacillati</taxon>
        <taxon>Bacillota</taxon>
        <taxon>Negativicutes</taxon>
        <taxon>Veillonellales</taxon>
        <taxon>Veillonellaceae</taxon>
        <taxon>Veillonella</taxon>
    </lineage>
</organism>